<dbReference type="Pfam" id="PF07690">
    <property type="entry name" value="MFS_1"/>
    <property type="match status" value="1"/>
</dbReference>
<accession>A0A401UGU8</accession>
<comment type="caution">
    <text evidence="3">The sequence shown here is derived from an EMBL/GenBank/DDBJ whole genome shotgun (WGS) entry which is preliminary data.</text>
</comment>
<evidence type="ECO:0000256" key="2">
    <source>
        <dbReference type="SAM" id="Phobius"/>
    </source>
</evidence>
<dbReference type="GO" id="GO:0022857">
    <property type="term" value="F:transmembrane transporter activity"/>
    <property type="evidence" value="ECO:0007669"/>
    <property type="project" value="InterPro"/>
</dbReference>
<evidence type="ECO:0000313" key="4">
    <source>
        <dbReference type="Proteomes" id="UP000287872"/>
    </source>
</evidence>
<gene>
    <name evidence="3" type="ORF">Ctaglu_03470</name>
</gene>
<dbReference type="GO" id="GO:0005886">
    <property type="term" value="C:plasma membrane"/>
    <property type="evidence" value="ECO:0007669"/>
    <property type="project" value="UniProtKB-SubCell"/>
</dbReference>
<name>A0A401UGU8_9CLOT</name>
<dbReference type="SUPFAM" id="SSF103473">
    <property type="entry name" value="MFS general substrate transporter"/>
    <property type="match status" value="1"/>
</dbReference>
<dbReference type="InterPro" id="IPR011701">
    <property type="entry name" value="MFS"/>
</dbReference>
<keyword evidence="4" id="KW-1185">Reference proteome</keyword>
<feature type="transmembrane region" description="Helical" evidence="2">
    <location>
        <begin position="104"/>
        <end position="125"/>
    </location>
</feature>
<dbReference type="Proteomes" id="UP000287872">
    <property type="component" value="Unassembled WGS sequence"/>
</dbReference>
<proteinExistence type="predicted"/>
<organism evidence="3 4">
    <name type="scientific">Clostridium tagluense</name>
    <dbReference type="NCBI Taxonomy" id="360422"/>
    <lineage>
        <taxon>Bacteria</taxon>
        <taxon>Bacillati</taxon>
        <taxon>Bacillota</taxon>
        <taxon>Clostridia</taxon>
        <taxon>Eubacteriales</taxon>
        <taxon>Clostridiaceae</taxon>
        <taxon>Clostridium</taxon>
    </lineage>
</organism>
<dbReference type="InterPro" id="IPR036259">
    <property type="entry name" value="MFS_trans_sf"/>
</dbReference>
<evidence type="ECO:0008006" key="5">
    <source>
        <dbReference type="Google" id="ProtNLM"/>
    </source>
</evidence>
<keyword evidence="2" id="KW-0812">Transmembrane</keyword>
<evidence type="ECO:0000256" key="1">
    <source>
        <dbReference type="ARBA" id="ARBA00004651"/>
    </source>
</evidence>
<keyword evidence="2" id="KW-1133">Transmembrane helix</keyword>
<protein>
    <recommendedName>
        <fullName evidence="5">Major facilitator superfamily (MFS) profile domain-containing protein</fullName>
    </recommendedName>
</protein>
<evidence type="ECO:0000313" key="3">
    <source>
        <dbReference type="EMBL" id="GCD08724.1"/>
    </source>
</evidence>
<dbReference type="Gene3D" id="1.20.1250.20">
    <property type="entry name" value="MFS general substrate transporter like domains"/>
    <property type="match status" value="1"/>
</dbReference>
<reference evidence="3 4" key="1">
    <citation type="submission" date="2018-11" db="EMBL/GenBank/DDBJ databases">
        <title>Genome sequencing and assembly of Clostridium tagluense strain A121.</title>
        <authorList>
            <person name="Murakami T."/>
            <person name="Segawa T."/>
            <person name="Shcherbakova V.A."/>
            <person name="Mori H."/>
            <person name="Yoshimura Y."/>
        </authorList>
    </citation>
    <scope>NUCLEOTIDE SEQUENCE [LARGE SCALE GENOMIC DNA]</scope>
    <source>
        <strain evidence="3 4">A121</strain>
    </source>
</reference>
<feature type="transmembrane region" description="Helical" evidence="2">
    <location>
        <begin position="6"/>
        <end position="22"/>
    </location>
</feature>
<comment type="subcellular location">
    <subcellularLocation>
        <location evidence="1">Cell membrane</location>
        <topology evidence="1">Multi-pass membrane protein</topology>
    </subcellularLocation>
</comment>
<keyword evidence="2" id="KW-0472">Membrane</keyword>
<sequence>MKIPVRYFGIIFFLFNITAAFASKRSHWIMDKTKPKTLTFMALLMIISFVLMGAVKVWFGVFAILFQQVARGIYRPVTTKYLNKHIPSDKRATVLSFQSLACNLSVAIAFPLMGVAMIILTVFTMKYMKARLGLKQNVQEGNEC</sequence>
<dbReference type="AlphaFoldDB" id="A0A401UGU8"/>
<dbReference type="EMBL" id="BHYK01000002">
    <property type="protein sequence ID" value="GCD08724.1"/>
    <property type="molecule type" value="Genomic_DNA"/>
</dbReference>
<feature type="transmembrane region" description="Helical" evidence="2">
    <location>
        <begin position="43"/>
        <end position="66"/>
    </location>
</feature>